<dbReference type="STRING" id="768700.MSU_0119"/>
<evidence type="ECO:0000313" key="3">
    <source>
        <dbReference type="Proteomes" id="UP000007484"/>
    </source>
</evidence>
<dbReference type="HOGENOM" id="CLU_1633572_0_0_14"/>
<protein>
    <submittedName>
        <fullName evidence="2">Uncharacterized protein</fullName>
    </submittedName>
</protein>
<accession>F0QQ93</accession>
<name>F0QQ93_MYCSL</name>
<dbReference type="EMBL" id="CP002525">
    <property type="protein sequence ID" value="ADX97663.1"/>
    <property type="molecule type" value="Genomic_DNA"/>
</dbReference>
<feature type="compositionally biased region" description="Polar residues" evidence="1">
    <location>
        <begin position="1"/>
        <end position="22"/>
    </location>
</feature>
<dbReference type="RefSeq" id="WP_013608812.1">
    <property type="nucleotide sequence ID" value="NC_015155.1"/>
</dbReference>
<proteinExistence type="predicted"/>
<feature type="region of interest" description="Disordered" evidence="1">
    <location>
        <begin position="1"/>
        <end position="30"/>
    </location>
</feature>
<dbReference type="KEGG" id="mss:MSU_0119"/>
<dbReference type="Proteomes" id="UP000007484">
    <property type="component" value="Chromosome"/>
</dbReference>
<evidence type="ECO:0000256" key="1">
    <source>
        <dbReference type="SAM" id="MobiDB-lite"/>
    </source>
</evidence>
<keyword evidence="3" id="KW-1185">Reference proteome</keyword>
<gene>
    <name evidence="2" type="ordered locus">MSU_0119</name>
</gene>
<organism evidence="2 3">
    <name type="scientific">Mycoplasma suis (strain Illinois)</name>
    <dbReference type="NCBI Taxonomy" id="768700"/>
    <lineage>
        <taxon>Bacteria</taxon>
        <taxon>Bacillati</taxon>
        <taxon>Mycoplasmatota</taxon>
        <taxon>Mollicutes</taxon>
        <taxon>Mycoplasmataceae</taxon>
        <taxon>Mycoplasma</taxon>
    </lineage>
</organism>
<sequence>MTSPKVENSQENQEQSSKTRTIRSTETRKNISPDSIIAEYAYVEKENRGTSLSCERLKAKMEGEGMWFYESWCRNLFKSMWTGQEAEAPQRLFKIQEDKVFNTLAYYVGVNGRSDDESFKSDLESGLKLGNLTCKSQGKKDGKVVVFCDPQNTFFDSLVRAQ</sequence>
<reference evidence="2 3" key="1">
    <citation type="journal article" date="2011" name="J. Bacteriol.">
        <title>Complete genome sequences of two hemotropic Mycoplasmas, Mycoplasma haemofelis strain Ohio2 and Mycoplasma suis strain Illinois.</title>
        <authorList>
            <person name="Messick J.B."/>
            <person name="Santos A.P."/>
            <person name="Guimaraes A.M."/>
        </authorList>
    </citation>
    <scope>NUCLEOTIDE SEQUENCE [LARGE SCALE GENOMIC DNA]</scope>
    <source>
        <strain evidence="2 3">Illinois</strain>
    </source>
</reference>
<evidence type="ECO:0000313" key="2">
    <source>
        <dbReference type="EMBL" id="ADX97663.1"/>
    </source>
</evidence>
<dbReference type="AlphaFoldDB" id="F0QQ93"/>